<evidence type="ECO:0000313" key="2">
    <source>
        <dbReference type="EMBL" id="MBC5722935.1"/>
    </source>
</evidence>
<feature type="transmembrane region" description="Helical" evidence="1">
    <location>
        <begin position="914"/>
        <end position="938"/>
    </location>
</feature>
<gene>
    <name evidence="2" type="ORF">H8S11_08935</name>
</gene>
<dbReference type="PANTHER" id="PTHR32063:SF0">
    <property type="entry name" value="SWARMING MOTILITY PROTEIN SWRC"/>
    <property type="match status" value="1"/>
</dbReference>
<dbReference type="Gene3D" id="1.20.1640.10">
    <property type="entry name" value="Multidrug efflux transporter AcrB transmembrane domain"/>
    <property type="match status" value="2"/>
</dbReference>
<dbReference type="SUPFAM" id="SSF82714">
    <property type="entry name" value="Multidrug efflux transporter AcrB TolC docking domain, DN and DC subdomains"/>
    <property type="match status" value="2"/>
</dbReference>
<protein>
    <submittedName>
        <fullName evidence="2">Efflux RND transporter permease subunit</fullName>
    </submittedName>
</protein>
<reference evidence="2" key="1">
    <citation type="submission" date="2020-08" db="EMBL/GenBank/DDBJ databases">
        <title>Genome public.</title>
        <authorList>
            <person name="Liu C."/>
            <person name="Sun Q."/>
        </authorList>
    </citation>
    <scope>NUCLEOTIDE SEQUENCE</scope>
    <source>
        <strain evidence="2">NSJ-23</strain>
    </source>
</reference>
<keyword evidence="3" id="KW-1185">Reference proteome</keyword>
<feature type="transmembrane region" description="Helical" evidence="1">
    <location>
        <begin position="533"/>
        <end position="552"/>
    </location>
</feature>
<feature type="transmembrane region" description="Helical" evidence="1">
    <location>
        <begin position="12"/>
        <end position="32"/>
    </location>
</feature>
<dbReference type="Pfam" id="PF00873">
    <property type="entry name" value="ACR_tran"/>
    <property type="match status" value="1"/>
</dbReference>
<sequence length="1040" mass="110826">MNTAKACIRHKVATLLAVIMVVIFGVLFSARLQMALMPNMEMPMAVVMTTYVGANPSDIEDLVTAPLESAIMSVSGVDEIQSTSSESVSTIQITYEEGTDLDIAATKLREKFDMVSLPEDAADPMIININASELMPTAMIALMGEDLSQLQTLAEDEIAPALERIDGVAQVSVGGGNAQQIAVEIDPAKAAGFGLSNSYISQFLAGQNLLYPGGDLQSGSKKLTVSTDAKYTSLEDVANTLITLPAGGTVRLSEVADVRMEAEDLDAVAKVGGTSCVILQVSKQAGGNEMAVARAVETRLQELAAENPNIRYSVPYIASDYIDQSVNSAFSNIWQGVLLAAVVVLLFLRRGGSTLTICISMPVCILSVFVLMSVLDLTLNMMSLGGIAMGVGMIVDNSIVVLENINRFSDEGHDRLSACVDGTQEVTSSVVASTLTTLAVFVPLGLVEGMAGDMFRDFCLTIASLIAASLIISLTLVPLLCYFTLDEEKVRRRREKQAARALKRSGGATFSTRLFQRIYHGYMGLLGYFVRHLKMGMLASLGLVAIFVLTLANTKMVMIPEMDQNSVSISIGMPIGSSVEEATAISDRVAAIVEREVPEMEDMYYIAQGGGSSMMSSGNSVTMGVNLVGKSERERSAFDIEDDLRLALQDIAGCEITVSASSSMTMMSGNDINVEVSGDDYDTLEMIANDLKDQIAALPDAVDVESSLSEAVDQVKVSIRREAAAQYGLTAASIGSAVRSELTGVTATTVTIDNKEYDVVVKGDGAASASLDALKSMPVPSSYGGTIPLSSVAEVTVEQAPQSITRSNQTRQVTITGDTISGDTTAMTAAINEILDGYAMPQGYEAQTAGSYEDMMESFADLGFALVVALLLVYFVLAVQFESFAMPVMVMLILPVAFTGALFALPLTGRDLSILALVSIIMLAGTVVNSSIILVEYIKIRRSKGESREEAILHACPLRVRPILMTTLTTVIAMIPMALGIGETNEMMTDMGVTMISGMVISTVITLVFTPVYYSVIDDLSHTFRRKKKEAEPPVPAEVG</sequence>
<proteinExistence type="predicted"/>
<feature type="transmembrane region" description="Helical" evidence="1">
    <location>
        <begin position="381"/>
        <end position="405"/>
    </location>
</feature>
<dbReference type="SUPFAM" id="SSF82693">
    <property type="entry name" value="Multidrug efflux transporter AcrB pore domain, PN1, PN2, PC1 and PC2 subdomains"/>
    <property type="match status" value="3"/>
</dbReference>
<feature type="transmembrane region" description="Helical" evidence="1">
    <location>
        <begin position="862"/>
        <end position="881"/>
    </location>
</feature>
<dbReference type="InterPro" id="IPR001036">
    <property type="entry name" value="Acrflvin-R"/>
</dbReference>
<feature type="transmembrane region" description="Helical" evidence="1">
    <location>
        <begin position="355"/>
        <end position="375"/>
    </location>
</feature>
<dbReference type="Gene3D" id="3.30.70.1430">
    <property type="entry name" value="Multidrug efflux transporter AcrB pore domain"/>
    <property type="match status" value="2"/>
</dbReference>
<dbReference type="PANTHER" id="PTHR32063">
    <property type="match status" value="1"/>
</dbReference>
<evidence type="ECO:0000313" key="3">
    <source>
        <dbReference type="Proteomes" id="UP000628736"/>
    </source>
</evidence>
<feature type="transmembrane region" description="Helical" evidence="1">
    <location>
        <begin position="888"/>
        <end position="908"/>
    </location>
</feature>
<feature type="transmembrane region" description="Helical" evidence="1">
    <location>
        <begin position="329"/>
        <end position="348"/>
    </location>
</feature>
<feature type="transmembrane region" description="Helical" evidence="1">
    <location>
        <begin position="993"/>
        <end position="1017"/>
    </location>
</feature>
<dbReference type="RefSeq" id="WP_186852893.1">
    <property type="nucleotide sequence ID" value="NZ_JACOPO010000005.1"/>
</dbReference>
<dbReference type="PRINTS" id="PR00702">
    <property type="entry name" value="ACRIFLAVINRP"/>
</dbReference>
<dbReference type="Gene3D" id="3.30.2090.10">
    <property type="entry name" value="Multidrug efflux transporter AcrB TolC docking domain, DN and DC subdomains"/>
    <property type="match status" value="2"/>
</dbReference>
<organism evidence="2 3">
    <name type="scientific">Flintibacter hominis</name>
    <dbReference type="NCBI Taxonomy" id="2763048"/>
    <lineage>
        <taxon>Bacteria</taxon>
        <taxon>Bacillati</taxon>
        <taxon>Bacillota</taxon>
        <taxon>Clostridia</taxon>
        <taxon>Eubacteriales</taxon>
        <taxon>Flintibacter</taxon>
    </lineage>
</organism>
<dbReference type="Proteomes" id="UP000628736">
    <property type="component" value="Unassembled WGS sequence"/>
</dbReference>
<dbReference type="Gene3D" id="3.30.70.1440">
    <property type="entry name" value="Multidrug efflux transporter AcrB pore domain"/>
    <property type="match status" value="1"/>
</dbReference>
<keyword evidence="1" id="KW-0472">Membrane</keyword>
<dbReference type="AlphaFoldDB" id="A0A8J6IYA6"/>
<dbReference type="InterPro" id="IPR027463">
    <property type="entry name" value="AcrB_DN_DC_subdom"/>
</dbReference>
<feature type="transmembrane region" description="Helical" evidence="1">
    <location>
        <begin position="458"/>
        <end position="485"/>
    </location>
</feature>
<dbReference type="EMBL" id="JACOPO010000005">
    <property type="protein sequence ID" value="MBC5722935.1"/>
    <property type="molecule type" value="Genomic_DNA"/>
</dbReference>
<dbReference type="Gene3D" id="3.30.70.1320">
    <property type="entry name" value="Multidrug efflux transporter AcrB pore domain like"/>
    <property type="match status" value="1"/>
</dbReference>
<feature type="transmembrane region" description="Helical" evidence="1">
    <location>
        <begin position="963"/>
        <end position="981"/>
    </location>
</feature>
<feature type="transmembrane region" description="Helical" evidence="1">
    <location>
        <begin position="426"/>
        <end position="446"/>
    </location>
</feature>
<evidence type="ECO:0000256" key="1">
    <source>
        <dbReference type="SAM" id="Phobius"/>
    </source>
</evidence>
<dbReference type="SUPFAM" id="SSF82866">
    <property type="entry name" value="Multidrug efflux transporter AcrB transmembrane domain"/>
    <property type="match status" value="2"/>
</dbReference>
<dbReference type="GO" id="GO:0042910">
    <property type="term" value="F:xenobiotic transmembrane transporter activity"/>
    <property type="evidence" value="ECO:0007669"/>
    <property type="project" value="TreeGrafter"/>
</dbReference>
<name>A0A8J6IYA6_9FIRM</name>
<comment type="caution">
    <text evidence="2">The sequence shown here is derived from an EMBL/GenBank/DDBJ whole genome shotgun (WGS) entry which is preliminary data.</text>
</comment>
<keyword evidence="1" id="KW-0812">Transmembrane</keyword>
<accession>A0A8J6IYA6</accession>
<dbReference type="GO" id="GO:0005886">
    <property type="term" value="C:plasma membrane"/>
    <property type="evidence" value="ECO:0007669"/>
    <property type="project" value="TreeGrafter"/>
</dbReference>
<keyword evidence="1" id="KW-1133">Transmembrane helix</keyword>